<dbReference type="Proteomes" id="UP000676194">
    <property type="component" value="Chromosome"/>
</dbReference>
<evidence type="ECO:0000313" key="2">
    <source>
        <dbReference type="EMBL" id="QVL30378.1"/>
    </source>
</evidence>
<proteinExistence type="predicted"/>
<sequence>MHYFLTSLILALPLVLITPISNWPTLAQEVSPEEEFPRAPEFRDVTDWINGQALKMSDQKNKVTIIAFWTHGCINCVHNYPHLRAWQEKFKNTKEVTLVGIHTPEFDSEKDVKKIAAQADKHQLKFLIAVDNSGANWRAWQNHYWPCVYVVDGQGKVRYRWEGELGEEGYKKVTSVVEAALKELPKKN</sequence>
<feature type="domain" description="Thioredoxin" evidence="1">
    <location>
        <begin position="25"/>
        <end position="182"/>
    </location>
</feature>
<dbReference type="RefSeq" id="WP_213494249.1">
    <property type="nucleotide sequence ID" value="NZ_CP074694.1"/>
</dbReference>
<dbReference type="AlphaFoldDB" id="A0A8E6B4I7"/>
<evidence type="ECO:0000313" key="3">
    <source>
        <dbReference type="Proteomes" id="UP000676194"/>
    </source>
</evidence>
<reference evidence="2" key="1">
    <citation type="submission" date="2021-05" db="EMBL/GenBank/DDBJ databases">
        <title>Complete genome sequence of the cellulolytic planctomycete Telmatocola sphagniphila SP2T and characterization of the first cellulase from planctomycetes.</title>
        <authorList>
            <person name="Rakitin A.L."/>
            <person name="Beletsky A.V."/>
            <person name="Naumoff D.G."/>
            <person name="Kulichevskaya I.S."/>
            <person name="Mardanov A.V."/>
            <person name="Ravin N.V."/>
            <person name="Dedysh S.N."/>
        </authorList>
    </citation>
    <scope>NUCLEOTIDE SEQUENCE</scope>
    <source>
        <strain evidence="2">SP2T</strain>
    </source>
</reference>
<dbReference type="EMBL" id="CP074694">
    <property type="protein sequence ID" value="QVL30378.1"/>
    <property type="molecule type" value="Genomic_DNA"/>
</dbReference>
<accession>A0A8E6B4I7</accession>
<dbReference type="InterPro" id="IPR050553">
    <property type="entry name" value="Thioredoxin_ResA/DsbE_sf"/>
</dbReference>
<keyword evidence="3" id="KW-1185">Reference proteome</keyword>
<dbReference type="InterPro" id="IPR036249">
    <property type="entry name" value="Thioredoxin-like_sf"/>
</dbReference>
<dbReference type="Gene3D" id="3.40.30.10">
    <property type="entry name" value="Glutaredoxin"/>
    <property type="match status" value="1"/>
</dbReference>
<dbReference type="InterPro" id="IPR000866">
    <property type="entry name" value="AhpC/TSA"/>
</dbReference>
<dbReference type="SUPFAM" id="SSF52833">
    <property type="entry name" value="Thioredoxin-like"/>
    <property type="match status" value="1"/>
</dbReference>
<dbReference type="KEGG" id="tsph:KIH39_16135"/>
<dbReference type="InterPro" id="IPR013766">
    <property type="entry name" value="Thioredoxin_domain"/>
</dbReference>
<dbReference type="GO" id="GO:0016209">
    <property type="term" value="F:antioxidant activity"/>
    <property type="evidence" value="ECO:0007669"/>
    <property type="project" value="InterPro"/>
</dbReference>
<protein>
    <submittedName>
        <fullName evidence="2">Redoxin domain-containing protein</fullName>
    </submittedName>
</protein>
<name>A0A8E6B4I7_9BACT</name>
<dbReference type="GO" id="GO:0016491">
    <property type="term" value="F:oxidoreductase activity"/>
    <property type="evidence" value="ECO:0007669"/>
    <property type="project" value="InterPro"/>
</dbReference>
<dbReference type="Pfam" id="PF00578">
    <property type="entry name" value="AhpC-TSA"/>
    <property type="match status" value="1"/>
</dbReference>
<dbReference type="PROSITE" id="PS51352">
    <property type="entry name" value="THIOREDOXIN_2"/>
    <property type="match status" value="1"/>
</dbReference>
<organism evidence="2 3">
    <name type="scientific">Telmatocola sphagniphila</name>
    <dbReference type="NCBI Taxonomy" id="1123043"/>
    <lineage>
        <taxon>Bacteria</taxon>
        <taxon>Pseudomonadati</taxon>
        <taxon>Planctomycetota</taxon>
        <taxon>Planctomycetia</taxon>
        <taxon>Gemmatales</taxon>
        <taxon>Gemmataceae</taxon>
    </lineage>
</organism>
<dbReference type="PANTHER" id="PTHR42852">
    <property type="entry name" value="THIOL:DISULFIDE INTERCHANGE PROTEIN DSBE"/>
    <property type="match status" value="1"/>
</dbReference>
<evidence type="ECO:0000259" key="1">
    <source>
        <dbReference type="PROSITE" id="PS51352"/>
    </source>
</evidence>
<dbReference type="PANTHER" id="PTHR42852:SF13">
    <property type="entry name" value="PROTEIN DIPZ"/>
    <property type="match status" value="1"/>
</dbReference>
<gene>
    <name evidence="2" type="ORF">KIH39_16135</name>
</gene>